<name>A0A1G4IPT1_9SACH</name>
<dbReference type="STRING" id="1266660.A0A1G4IPT1"/>
<evidence type="ECO:0000256" key="1">
    <source>
        <dbReference type="ARBA" id="ARBA00000083"/>
    </source>
</evidence>
<dbReference type="EMBL" id="LT598460">
    <property type="protein sequence ID" value="SCU78740.1"/>
    <property type="molecule type" value="Genomic_DNA"/>
</dbReference>
<comment type="similarity">
    <text evidence="9">In the N-terminal section; belongs to the NAD(P)-dependent epimerase/dehydratase family.</text>
</comment>
<evidence type="ECO:0000313" key="13">
    <source>
        <dbReference type="Proteomes" id="UP000190274"/>
    </source>
</evidence>
<comment type="similarity">
    <text evidence="10">In the C-terminal section; belongs to the aldose epimerase family.</text>
</comment>
<protein>
    <submittedName>
        <fullName evidence="12">LADA_0A07272g1_1</fullName>
    </submittedName>
</protein>
<comment type="function">
    <text evidence="8">Mutarotase converts alpha-aldose to the beta-anomer. It is active on D-glucose, L-arabinose, D-xylose, D-galactose, maltose and lactose.</text>
</comment>
<evidence type="ECO:0000256" key="3">
    <source>
        <dbReference type="ARBA" id="ARBA00004947"/>
    </source>
</evidence>
<dbReference type="Gene3D" id="3.90.25.10">
    <property type="entry name" value="UDP-galactose 4-epimerase, domain 1"/>
    <property type="match status" value="1"/>
</dbReference>
<dbReference type="CDD" id="cd05247">
    <property type="entry name" value="UDP_G4E_1_SDR_e"/>
    <property type="match status" value="1"/>
</dbReference>
<accession>A0A1G4IPT1</accession>
<comment type="catalytic activity">
    <reaction evidence="1">
        <text>UDP-alpha-D-glucose = UDP-alpha-D-galactose</text>
        <dbReference type="Rhea" id="RHEA:22168"/>
        <dbReference type="ChEBI" id="CHEBI:58885"/>
        <dbReference type="ChEBI" id="CHEBI:66914"/>
        <dbReference type="EC" id="5.1.3.2"/>
    </reaction>
</comment>
<gene>
    <name evidence="12" type="ORF">LADA_0A07272G</name>
</gene>
<evidence type="ECO:0000256" key="9">
    <source>
        <dbReference type="ARBA" id="ARBA00037955"/>
    </source>
</evidence>
<keyword evidence="7" id="KW-0413">Isomerase</keyword>
<dbReference type="NCBIfam" id="NF007956">
    <property type="entry name" value="PRK10675.1"/>
    <property type="match status" value="1"/>
</dbReference>
<keyword evidence="6" id="KW-0119">Carbohydrate metabolism</keyword>
<feature type="domain" description="NAD-dependent epimerase/dehydratase" evidence="11">
    <location>
        <begin position="8"/>
        <end position="266"/>
    </location>
</feature>
<dbReference type="PROSITE" id="PS00545">
    <property type="entry name" value="ALDOSE_1_EPIMERASE"/>
    <property type="match status" value="1"/>
</dbReference>
<comment type="cofactor">
    <cofactor evidence="2">
        <name>NAD(+)</name>
        <dbReference type="ChEBI" id="CHEBI:57540"/>
    </cofactor>
</comment>
<evidence type="ECO:0000259" key="11">
    <source>
        <dbReference type="Pfam" id="PF01370"/>
    </source>
</evidence>
<dbReference type="GO" id="GO:0030246">
    <property type="term" value="F:carbohydrate binding"/>
    <property type="evidence" value="ECO:0007669"/>
    <property type="project" value="InterPro"/>
</dbReference>
<comment type="pathway">
    <text evidence="3">Carbohydrate metabolism; galactose metabolism.</text>
</comment>
<dbReference type="NCBIfam" id="TIGR01179">
    <property type="entry name" value="galE"/>
    <property type="match status" value="1"/>
</dbReference>
<dbReference type="OrthoDB" id="9402762at2759"/>
<dbReference type="Pfam" id="PF01370">
    <property type="entry name" value="Epimerase"/>
    <property type="match status" value="1"/>
</dbReference>
<evidence type="ECO:0000256" key="4">
    <source>
        <dbReference type="ARBA" id="ARBA00005028"/>
    </source>
</evidence>
<dbReference type="Pfam" id="PF01263">
    <property type="entry name" value="Aldose_epim"/>
    <property type="match status" value="1"/>
</dbReference>
<dbReference type="SUPFAM" id="SSF51735">
    <property type="entry name" value="NAD(P)-binding Rossmann-fold domains"/>
    <property type="match status" value="1"/>
</dbReference>
<dbReference type="InterPro" id="IPR001509">
    <property type="entry name" value="Epimerase_deHydtase"/>
</dbReference>
<dbReference type="Gene3D" id="2.70.98.10">
    <property type="match status" value="1"/>
</dbReference>
<dbReference type="InterPro" id="IPR005886">
    <property type="entry name" value="UDP_G4E"/>
</dbReference>
<dbReference type="InterPro" id="IPR011013">
    <property type="entry name" value="Gal_mutarotase_sf_dom"/>
</dbReference>
<evidence type="ECO:0000256" key="6">
    <source>
        <dbReference type="ARBA" id="ARBA00023144"/>
    </source>
</evidence>
<keyword evidence="5" id="KW-0520">NAD</keyword>
<evidence type="ECO:0000256" key="10">
    <source>
        <dbReference type="ARBA" id="ARBA00038238"/>
    </source>
</evidence>
<dbReference type="GO" id="GO:0006012">
    <property type="term" value="P:galactose metabolic process"/>
    <property type="evidence" value="ECO:0007669"/>
    <property type="project" value="UniProtKB-KW"/>
</dbReference>
<keyword evidence="6" id="KW-0299">Galactose metabolism</keyword>
<evidence type="ECO:0000313" key="12">
    <source>
        <dbReference type="EMBL" id="SCU78740.1"/>
    </source>
</evidence>
<organism evidence="12 13">
    <name type="scientific">Lachancea dasiensis</name>
    <dbReference type="NCBI Taxonomy" id="1072105"/>
    <lineage>
        <taxon>Eukaryota</taxon>
        <taxon>Fungi</taxon>
        <taxon>Dikarya</taxon>
        <taxon>Ascomycota</taxon>
        <taxon>Saccharomycotina</taxon>
        <taxon>Saccharomycetes</taxon>
        <taxon>Saccharomycetales</taxon>
        <taxon>Saccharomycetaceae</taxon>
        <taxon>Lachancea</taxon>
    </lineage>
</organism>
<dbReference type="InterPro" id="IPR018052">
    <property type="entry name" value="Ald1_epimerase_CS"/>
</dbReference>
<dbReference type="InterPro" id="IPR036291">
    <property type="entry name" value="NAD(P)-bd_dom_sf"/>
</dbReference>
<evidence type="ECO:0000256" key="7">
    <source>
        <dbReference type="ARBA" id="ARBA00023235"/>
    </source>
</evidence>
<dbReference type="GO" id="GO:0005829">
    <property type="term" value="C:cytosol"/>
    <property type="evidence" value="ECO:0007669"/>
    <property type="project" value="TreeGrafter"/>
</dbReference>
<proteinExistence type="inferred from homology"/>
<keyword evidence="13" id="KW-1185">Reference proteome</keyword>
<evidence type="ECO:0000256" key="8">
    <source>
        <dbReference type="ARBA" id="ARBA00037676"/>
    </source>
</evidence>
<sequence length="692" mass="76392">MLSKPNWVLVTGGAGYIGSHTVVELIENGYKCVVVDNLCNSSYESIARLQVLTKTEIPFFQVDLTDEEGVSKIFQQYPIDSVIHFAGLKAVGESTSIPLKYYHNNIVGTLVLLETMRKFGTKKLVFSSSATVYGDATRFSDMIPIPEECPTQPTNPYGKTKLAIEEILTDLHASEPEKWKFAVLRYFNPIGAHPSGLIGEDPLGIPNNLLPYMAQVAVKRREKLFIFGNDYDSRDGTPIRDYIHVVDLARGHIASLKYLDQIGGGQGICRAWNLGSGTGSTVIEVYKAFCLACGIELPFEVVGRRTGDVLNLTAKPDRATKELQWKTEMCVADACKDLWNWTTGNPFGYQIMGVVDTFFNVPGDYGSRLITVGRGSGFEASFTNVGATLVDLNVNGKSVVIGLANEAEYLDESNPYLGTTIGRYANRIYDGSFTLEGTKVQLALNEKNATLHSSLQSFHKQRFLGPLVVNLNKNEYTVKYILVDKGTQFPGDVVVSVTYGINIKLQTLTVEYEGHLTKGPATVMNLTNHSYFNLNMFQNSSCDGTKFNILSDKVLEIDLNGKPTGKFVSPGNASKFILSPSGPHFDTCFVTDAEATIDTRTNDLKPVLTAQHPLSGLKLTILTTEPSFQFYNKGPGYIKHHGERFGFCCEPERFINAVNVNEWRDSVILKQGEVYGSRIVYKFETGAPELSS</sequence>
<dbReference type="InterPro" id="IPR008183">
    <property type="entry name" value="Aldose_1/G6P_1-epimerase"/>
</dbReference>
<dbReference type="GO" id="GO:0003978">
    <property type="term" value="F:UDP-glucose 4-epimerase activity"/>
    <property type="evidence" value="ECO:0007669"/>
    <property type="project" value="UniProtKB-EC"/>
</dbReference>
<comment type="pathway">
    <text evidence="4">Carbohydrate metabolism; hexose metabolism.</text>
</comment>
<dbReference type="Gene3D" id="3.40.50.720">
    <property type="entry name" value="NAD(P)-binding Rossmann-like Domain"/>
    <property type="match status" value="1"/>
</dbReference>
<dbReference type="PANTHER" id="PTHR43725">
    <property type="entry name" value="UDP-GLUCOSE 4-EPIMERASE"/>
    <property type="match status" value="1"/>
</dbReference>
<reference evidence="12 13" key="1">
    <citation type="submission" date="2016-03" db="EMBL/GenBank/DDBJ databases">
        <authorList>
            <person name="Devillers H."/>
        </authorList>
    </citation>
    <scope>NUCLEOTIDE SEQUENCE [LARGE SCALE GENOMIC DNA]</scope>
    <source>
        <strain evidence="12">CBS 10888</strain>
    </source>
</reference>
<evidence type="ECO:0000256" key="2">
    <source>
        <dbReference type="ARBA" id="ARBA00001911"/>
    </source>
</evidence>
<dbReference type="PANTHER" id="PTHR43725:SF47">
    <property type="entry name" value="UDP-GLUCOSE 4-EPIMERASE"/>
    <property type="match status" value="1"/>
</dbReference>
<dbReference type="Proteomes" id="UP000190274">
    <property type="component" value="Chromosome A"/>
</dbReference>
<dbReference type="InterPro" id="IPR014718">
    <property type="entry name" value="GH-type_carb-bd"/>
</dbReference>
<dbReference type="AlphaFoldDB" id="A0A1G4IPT1"/>
<dbReference type="SUPFAM" id="SSF74650">
    <property type="entry name" value="Galactose mutarotase-like"/>
    <property type="match status" value="1"/>
</dbReference>
<evidence type="ECO:0000256" key="5">
    <source>
        <dbReference type="ARBA" id="ARBA00023027"/>
    </source>
</evidence>